<protein>
    <submittedName>
        <fullName evidence="2">Uncharacterized protein</fullName>
    </submittedName>
</protein>
<feature type="region of interest" description="Disordered" evidence="1">
    <location>
        <begin position="209"/>
        <end position="238"/>
    </location>
</feature>
<sequence length="255" mass="27336">MEADLNYICCCGQRGSCRGASALLEMEAAAAADRVSCSGGCSAPQRLGASVDGRSGARAAPRPPRRPCLAARFPPRLPRGPARSRSSTARPESSSGKIQMPLGPTMGVGKKGRARKRVRRRRGGRRHVVARRVRDGGRARREEQARKCQAARRQASEEITEDTYVENANRDLTSSTNSDATKVDALEDYANPNINGEPKLQDCEHHARSIKYRSSSSISSGSIPSASSSGTSTLDSNFKTEGTTIQALYITGADD</sequence>
<comment type="caution">
    <text evidence="2">The sequence shown here is derived from an EMBL/GenBank/DDBJ whole genome shotgun (WGS) entry which is preliminary data.</text>
</comment>
<evidence type="ECO:0000256" key="1">
    <source>
        <dbReference type="SAM" id="MobiDB-lite"/>
    </source>
</evidence>
<name>A0A811M864_9POAL</name>
<feature type="compositionally biased region" description="Low complexity" evidence="1">
    <location>
        <begin position="214"/>
        <end position="233"/>
    </location>
</feature>
<accession>A0A811M864</accession>
<keyword evidence="3" id="KW-1185">Reference proteome</keyword>
<feature type="compositionally biased region" description="Low complexity" evidence="1">
    <location>
        <begin position="67"/>
        <end position="96"/>
    </location>
</feature>
<dbReference type="AlphaFoldDB" id="A0A811M864"/>
<feature type="region of interest" description="Disordered" evidence="1">
    <location>
        <begin position="48"/>
        <end position="158"/>
    </location>
</feature>
<organism evidence="2 3">
    <name type="scientific">Miscanthus lutarioriparius</name>
    <dbReference type="NCBI Taxonomy" id="422564"/>
    <lineage>
        <taxon>Eukaryota</taxon>
        <taxon>Viridiplantae</taxon>
        <taxon>Streptophyta</taxon>
        <taxon>Embryophyta</taxon>
        <taxon>Tracheophyta</taxon>
        <taxon>Spermatophyta</taxon>
        <taxon>Magnoliopsida</taxon>
        <taxon>Liliopsida</taxon>
        <taxon>Poales</taxon>
        <taxon>Poaceae</taxon>
        <taxon>PACMAD clade</taxon>
        <taxon>Panicoideae</taxon>
        <taxon>Andropogonodae</taxon>
        <taxon>Andropogoneae</taxon>
        <taxon>Saccharinae</taxon>
        <taxon>Miscanthus</taxon>
    </lineage>
</organism>
<dbReference type="EMBL" id="CAJGYO010000001">
    <property type="protein sequence ID" value="CAD6201797.1"/>
    <property type="molecule type" value="Genomic_DNA"/>
</dbReference>
<proteinExistence type="predicted"/>
<reference evidence="2" key="1">
    <citation type="submission" date="2020-10" db="EMBL/GenBank/DDBJ databases">
        <authorList>
            <person name="Han B."/>
            <person name="Lu T."/>
            <person name="Zhao Q."/>
            <person name="Huang X."/>
            <person name="Zhao Y."/>
        </authorList>
    </citation>
    <scope>NUCLEOTIDE SEQUENCE</scope>
</reference>
<dbReference type="Proteomes" id="UP000604825">
    <property type="component" value="Unassembled WGS sequence"/>
</dbReference>
<evidence type="ECO:0000313" key="2">
    <source>
        <dbReference type="EMBL" id="CAD6201797.1"/>
    </source>
</evidence>
<evidence type="ECO:0000313" key="3">
    <source>
        <dbReference type="Proteomes" id="UP000604825"/>
    </source>
</evidence>
<gene>
    <name evidence="2" type="ORF">NCGR_LOCUS261</name>
</gene>
<feature type="compositionally biased region" description="Basic and acidic residues" evidence="1">
    <location>
        <begin position="132"/>
        <end position="146"/>
    </location>
</feature>
<feature type="compositionally biased region" description="Basic residues" evidence="1">
    <location>
        <begin position="110"/>
        <end position="131"/>
    </location>
</feature>